<dbReference type="InterPro" id="IPR001672">
    <property type="entry name" value="G6P_Isomerase"/>
</dbReference>
<evidence type="ECO:0000256" key="3">
    <source>
        <dbReference type="ARBA" id="ARBA00023235"/>
    </source>
</evidence>
<sequence length="522" mass="53148">MTVSGVSRSAAFTGALGSLLDAEFPTRLFAKDATLWGEAAEPEAAVRLGWTDFAETAESVISEAEVLAAEFGAAGVDRFVLCGMGGSSLAPLVIAPSLTVLDSTHPATVRAALEGDLSRTAVVVSSKSGGTVETLSHLAAFEAAFIGAGIDPADRIVVVTDPASALAVSATESGKRVFLADPNVGGRFSALTAFGIVPSVLAGADMRGILAQAVAARTALTACVAGNPALILAAAISVGLPERFLLELRPDGSLPADLGLWIEQLVAESTGKDGRGVLPIALPLGDHQRETPASLSVSFGRDSTLHDAAAVQDTGAGPTAEPALQTAHAGLAVIADLGAQLLLWQVVTAALGFLLRVDPFNQPDVEAAKAATRESLGAPSAQPELSPAEVCERLRATVSNGGYVAIQAYVDSTDAALGAALEELRAALNADLGAPVSVGYGPRYLHSTGQFHKGGPSKAVFLQLVGATDRDVAIPGAEQSFGELMAAQAAGDARVLDGRGRPVVTVVTDAPLDFVRALLARY</sequence>
<dbReference type="InterPro" id="IPR046348">
    <property type="entry name" value="SIS_dom_sf"/>
</dbReference>
<dbReference type="EMBL" id="JXSQ01000002">
    <property type="protein sequence ID" value="KIP53628.1"/>
    <property type="molecule type" value="Genomic_DNA"/>
</dbReference>
<dbReference type="Gene3D" id="3.40.50.10490">
    <property type="entry name" value="Glucose-6-phosphate isomerase like protein, domain 1"/>
    <property type="match status" value="3"/>
</dbReference>
<proteinExistence type="predicted"/>
<dbReference type="GO" id="GO:0006096">
    <property type="term" value="P:glycolytic process"/>
    <property type="evidence" value="ECO:0007669"/>
    <property type="project" value="UniProtKB-KW"/>
</dbReference>
<evidence type="ECO:0000313" key="4">
    <source>
        <dbReference type="EMBL" id="KIP53628.1"/>
    </source>
</evidence>
<organism evidence="4 5">
    <name type="scientific">Leucobacter komagatae</name>
    <dbReference type="NCBI Taxonomy" id="55969"/>
    <lineage>
        <taxon>Bacteria</taxon>
        <taxon>Bacillati</taxon>
        <taxon>Actinomycetota</taxon>
        <taxon>Actinomycetes</taxon>
        <taxon>Micrococcales</taxon>
        <taxon>Microbacteriaceae</taxon>
        <taxon>Leucobacter</taxon>
    </lineage>
</organism>
<dbReference type="GO" id="GO:0005829">
    <property type="term" value="C:cytosol"/>
    <property type="evidence" value="ECO:0007669"/>
    <property type="project" value="TreeGrafter"/>
</dbReference>
<comment type="caution">
    <text evidence="4">The sequence shown here is derived from an EMBL/GenBank/DDBJ whole genome shotgun (WGS) entry which is preliminary data.</text>
</comment>
<dbReference type="GO" id="GO:0004347">
    <property type="term" value="F:glucose-6-phosphate isomerase activity"/>
    <property type="evidence" value="ECO:0007669"/>
    <property type="project" value="InterPro"/>
</dbReference>
<evidence type="ECO:0000256" key="2">
    <source>
        <dbReference type="ARBA" id="ARBA00023152"/>
    </source>
</evidence>
<dbReference type="Proteomes" id="UP000032120">
    <property type="component" value="Unassembled WGS sequence"/>
</dbReference>
<dbReference type="AlphaFoldDB" id="A0A0D0IVK4"/>
<keyword evidence="1" id="KW-0312">Gluconeogenesis</keyword>
<dbReference type="PROSITE" id="PS51463">
    <property type="entry name" value="P_GLUCOSE_ISOMERASE_3"/>
    <property type="match status" value="1"/>
</dbReference>
<dbReference type="PANTHER" id="PTHR11469:SF1">
    <property type="entry name" value="GLUCOSE-6-PHOSPHATE ISOMERASE"/>
    <property type="match status" value="1"/>
</dbReference>
<evidence type="ECO:0000256" key="1">
    <source>
        <dbReference type="ARBA" id="ARBA00022432"/>
    </source>
</evidence>
<gene>
    <name evidence="4" type="ORF">SD72_01930</name>
</gene>
<evidence type="ECO:0000313" key="5">
    <source>
        <dbReference type="Proteomes" id="UP000032120"/>
    </source>
</evidence>
<protein>
    <recommendedName>
        <fullName evidence="6">Glucose-6-phosphate isomerase</fullName>
    </recommendedName>
</protein>
<dbReference type="PANTHER" id="PTHR11469">
    <property type="entry name" value="GLUCOSE-6-PHOSPHATE ISOMERASE"/>
    <property type="match status" value="1"/>
</dbReference>
<dbReference type="GO" id="GO:0097367">
    <property type="term" value="F:carbohydrate derivative binding"/>
    <property type="evidence" value="ECO:0007669"/>
    <property type="project" value="InterPro"/>
</dbReference>
<dbReference type="SUPFAM" id="SSF53697">
    <property type="entry name" value="SIS domain"/>
    <property type="match status" value="1"/>
</dbReference>
<dbReference type="GO" id="GO:0048029">
    <property type="term" value="F:monosaccharide binding"/>
    <property type="evidence" value="ECO:0007669"/>
    <property type="project" value="TreeGrafter"/>
</dbReference>
<evidence type="ECO:0008006" key="6">
    <source>
        <dbReference type="Google" id="ProtNLM"/>
    </source>
</evidence>
<keyword evidence="5" id="KW-1185">Reference proteome</keyword>
<dbReference type="GO" id="GO:0051156">
    <property type="term" value="P:glucose 6-phosphate metabolic process"/>
    <property type="evidence" value="ECO:0007669"/>
    <property type="project" value="TreeGrafter"/>
</dbReference>
<name>A0A0D0IVK4_9MICO</name>
<keyword evidence="3" id="KW-0413">Isomerase</keyword>
<dbReference type="GO" id="GO:0006094">
    <property type="term" value="P:gluconeogenesis"/>
    <property type="evidence" value="ECO:0007669"/>
    <property type="project" value="UniProtKB-KW"/>
</dbReference>
<reference evidence="4 5" key="1">
    <citation type="submission" date="2015-01" db="EMBL/GenBank/DDBJ databases">
        <title>Draft genome sequence of Leucobacter komagatae strain VKM ST2845.</title>
        <authorList>
            <person name="Karlyshev A.V."/>
            <person name="Kudryashova E.B."/>
        </authorList>
    </citation>
    <scope>NUCLEOTIDE SEQUENCE [LARGE SCALE GENOMIC DNA]</scope>
    <source>
        <strain evidence="4 5">VKM ST2845</strain>
    </source>
</reference>
<keyword evidence="2" id="KW-0324">Glycolysis</keyword>
<dbReference type="PRINTS" id="PR00662">
    <property type="entry name" value="G6PISOMERASE"/>
</dbReference>
<accession>A0A0D0IVK4</accession>